<dbReference type="RefSeq" id="XP_045958243.1">
    <property type="nucleotide sequence ID" value="XM_046095848.1"/>
</dbReference>
<sequence length="360" mass="37143">MARLTQTRLKMPHLPPSPILSFLALLLALSSLAVTPALAATKPKNAILLSDVQSLTLRSGAQTTHRRVPAAPQLKCVSSPPVCALHDVGLMRCTNQGSGYGEQDIQWSCAADLPPSLKLGATDVVCEGYARADDEYVLKGSCGVEYRLVLTEEGERRYPHLSKTGGGGWSSKPNSQKPAAGPQGEGLDWSGVIFFIIFVAVLVWIVYSACVSANNNSNGATMRRPRNGGGGGGNGGGGWGPGGGGGGFGGWGSDDPPPPYPGSKPNSSSSSSQQGWRPGFFSGAATGAAAGYMAGNRAANRTQREQQRRDYGSSGYGGGGGSSSWFSGGSPSSSSSSHNDNDSSSSTRYESTGFGGTSRR</sequence>
<dbReference type="Pfam" id="PF06682">
    <property type="entry name" value="SARAF"/>
    <property type="match status" value="1"/>
</dbReference>
<feature type="compositionally biased region" description="Basic and acidic residues" evidence="14">
    <location>
        <begin position="302"/>
        <end position="311"/>
    </location>
</feature>
<dbReference type="PANTHER" id="PTHR15929:SF0">
    <property type="entry name" value="STORE-OPERATED CALCIUM ENTRY-ASSOCIATED REGULATORY FACTOR"/>
    <property type="match status" value="1"/>
</dbReference>
<feature type="region of interest" description="Disordered" evidence="14">
    <location>
        <begin position="295"/>
        <end position="360"/>
    </location>
</feature>
<dbReference type="GeneID" id="70124741"/>
<keyword evidence="6 15" id="KW-0812">Transmembrane</keyword>
<dbReference type="Proteomes" id="UP000758603">
    <property type="component" value="Unassembled WGS sequence"/>
</dbReference>
<reference evidence="17" key="1">
    <citation type="journal article" date="2021" name="Nat. Commun.">
        <title>Genetic determinants of endophytism in the Arabidopsis root mycobiome.</title>
        <authorList>
            <person name="Mesny F."/>
            <person name="Miyauchi S."/>
            <person name="Thiergart T."/>
            <person name="Pickel B."/>
            <person name="Atanasova L."/>
            <person name="Karlsson M."/>
            <person name="Huettel B."/>
            <person name="Barry K.W."/>
            <person name="Haridas S."/>
            <person name="Chen C."/>
            <person name="Bauer D."/>
            <person name="Andreopoulos W."/>
            <person name="Pangilinan J."/>
            <person name="LaButti K."/>
            <person name="Riley R."/>
            <person name="Lipzen A."/>
            <person name="Clum A."/>
            <person name="Drula E."/>
            <person name="Henrissat B."/>
            <person name="Kohler A."/>
            <person name="Grigoriev I.V."/>
            <person name="Martin F.M."/>
            <person name="Hacquard S."/>
        </authorList>
    </citation>
    <scope>NUCLEOTIDE SEQUENCE</scope>
    <source>
        <strain evidence="17">MPI-SDFR-AT-0073</strain>
    </source>
</reference>
<proteinExistence type="inferred from homology"/>
<feature type="signal peptide" evidence="16">
    <location>
        <begin position="1"/>
        <end position="39"/>
    </location>
</feature>
<feature type="transmembrane region" description="Helical" evidence="15">
    <location>
        <begin position="192"/>
        <end position="214"/>
    </location>
</feature>
<evidence type="ECO:0000256" key="2">
    <source>
        <dbReference type="ARBA" id="ARBA00006833"/>
    </source>
</evidence>
<feature type="chain" id="PRO_5040262387" description="Store-operated calcium entry-associated regulatory factor" evidence="16">
    <location>
        <begin position="40"/>
        <end position="360"/>
    </location>
</feature>
<dbReference type="GO" id="GO:0006816">
    <property type="term" value="P:calcium ion transport"/>
    <property type="evidence" value="ECO:0007669"/>
    <property type="project" value="UniProtKB-KW"/>
</dbReference>
<keyword evidence="8" id="KW-0256">Endoplasmic reticulum</keyword>
<dbReference type="PANTHER" id="PTHR15929">
    <property type="entry name" value="STORE-OPERATED CALCIUM ENTRY-ASSOCIATED REGULATORY FACTOR"/>
    <property type="match status" value="1"/>
</dbReference>
<evidence type="ECO:0000256" key="4">
    <source>
        <dbReference type="ARBA" id="ARBA00022448"/>
    </source>
</evidence>
<feature type="compositionally biased region" description="Low complexity" evidence="14">
    <location>
        <begin position="323"/>
        <end position="346"/>
    </location>
</feature>
<comment type="subcellular location">
    <subcellularLocation>
        <location evidence="1">Endoplasmic reticulum membrane</location>
        <topology evidence="1">Single-pass type I membrane protein</topology>
    </subcellularLocation>
</comment>
<evidence type="ECO:0000256" key="9">
    <source>
        <dbReference type="ARBA" id="ARBA00022837"/>
    </source>
</evidence>
<evidence type="ECO:0000256" key="1">
    <source>
        <dbReference type="ARBA" id="ARBA00004115"/>
    </source>
</evidence>
<feature type="region of interest" description="Disordered" evidence="14">
    <location>
        <begin position="159"/>
        <end position="183"/>
    </location>
</feature>
<keyword evidence="5" id="KW-0109">Calcium transport</keyword>
<dbReference type="GO" id="GO:2001256">
    <property type="term" value="P:regulation of store-operated calcium entry"/>
    <property type="evidence" value="ECO:0007669"/>
    <property type="project" value="InterPro"/>
</dbReference>
<dbReference type="OrthoDB" id="20303at2759"/>
<evidence type="ECO:0000256" key="8">
    <source>
        <dbReference type="ARBA" id="ARBA00022824"/>
    </source>
</evidence>
<evidence type="ECO:0000256" key="3">
    <source>
        <dbReference type="ARBA" id="ARBA00016584"/>
    </source>
</evidence>
<evidence type="ECO:0000256" key="15">
    <source>
        <dbReference type="SAM" id="Phobius"/>
    </source>
</evidence>
<organism evidence="17 18">
    <name type="scientific">Truncatella angustata</name>
    <dbReference type="NCBI Taxonomy" id="152316"/>
    <lineage>
        <taxon>Eukaryota</taxon>
        <taxon>Fungi</taxon>
        <taxon>Dikarya</taxon>
        <taxon>Ascomycota</taxon>
        <taxon>Pezizomycotina</taxon>
        <taxon>Sordariomycetes</taxon>
        <taxon>Xylariomycetidae</taxon>
        <taxon>Amphisphaeriales</taxon>
        <taxon>Sporocadaceae</taxon>
        <taxon>Truncatella</taxon>
    </lineage>
</organism>
<evidence type="ECO:0000256" key="14">
    <source>
        <dbReference type="SAM" id="MobiDB-lite"/>
    </source>
</evidence>
<accession>A0A9P8ZXC8</accession>
<evidence type="ECO:0000256" key="16">
    <source>
        <dbReference type="SAM" id="SignalP"/>
    </source>
</evidence>
<keyword evidence="9" id="KW-0106">Calcium</keyword>
<feature type="region of interest" description="Disordered" evidence="14">
    <location>
        <begin position="217"/>
        <end position="283"/>
    </location>
</feature>
<keyword evidence="11" id="KW-0406">Ion transport</keyword>
<name>A0A9P8ZXC8_9PEZI</name>
<evidence type="ECO:0000256" key="7">
    <source>
        <dbReference type="ARBA" id="ARBA00022729"/>
    </source>
</evidence>
<evidence type="ECO:0000256" key="6">
    <source>
        <dbReference type="ARBA" id="ARBA00022692"/>
    </source>
</evidence>
<keyword evidence="10 15" id="KW-1133">Transmembrane helix</keyword>
<comment type="caution">
    <text evidence="17">The sequence shown here is derived from an EMBL/GenBank/DDBJ whole genome shotgun (WGS) entry which is preliminary data.</text>
</comment>
<keyword evidence="18" id="KW-1185">Reference proteome</keyword>
<evidence type="ECO:0000256" key="13">
    <source>
        <dbReference type="ARBA" id="ARBA00031116"/>
    </source>
</evidence>
<keyword evidence="7 16" id="KW-0732">Signal</keyword>
<evidence type="ECO:0000256" key="10">
    <source>
        <dbReference type="ARBA" id="ARBA00022989"/>
    </source>
</evidence>
<protein>
    <recommendedName>
        <fullName evidence="3">Store-operated calcium entry-associated regulatory factor</fullName>
    </recommendedName>
    <alternativeName>
        <fullName evidence="13">Transmembrane protein 66</fullName>
    </alternativeName>
</protein>
<dbReference type="EMBL" id="JAGPXC010000004">
    <property type="protein sequence ID" value="KAH6653973.1"/>
    <property type="molecule type" value="Genomic_DNA"/>
</dbReference>
<evidence type="ECO:0000256" key="5">
    <source>
        <dbReference type="ARBA" id="ARBA00022568"/>
    </source>
</evidence>
<evidence type="ECO:0000313" key="17">
    <source>
        <dbReference type="EMBL" id="KAH6653973.1"/>
    </source>
</evidence>
<gene>
    <name evidence="17" type="ORF">BKA67DRAFT_266232</name>
</gene>
<evidence type="ECO:0000313" key="18">
    <source>
        <dbReference type="Proteomes" id="UP000758603"/>
    </source>
</evidence>
<dbReference type="AlphaFoldDB" id="A0A9P8ZXC8"/>
<comment type="similarity">
    <text evidence="2">Belongs to the SARAF family.</text>
</comment>
<feature type="compositionally biased region" description="Low complexity" evidence="14">
    <location>
        <begin position="263"/>
        <end position="283"/>
    </location>
</feature>
<dbReference type="InterPro" id="IPR009567">
    <property type="entry name" value="SARAF"/>
</dbReference>
<dbReference type="GO" id="GO:0005789">
    <property type="term" value="C:endoplasmic reticulum membrane"/>
    <property type="evidence" value="ECO:0007669"/>
    <property type="project" value="UniProtKB-SubCell"/>
</dbReference>
<evidence type="ECO:0000256" key="11">
    <source>
        <dbReference type="ARBA" id="ARBA00023065"/>
    </source>
</evidence>
<feature type="compositionally biased region" description="Gly residues" evidence="14">
    <location>
        <begin position="227"/>
        <end position="252"/>
    </location>
</feature>
<keyword evidence="4" id="KW-0813">Transport</keyword>
<keyword evidence="12 15" id="KW-0472">Membrane</keyword>
<evidence type="ECO:0000256" key="12">
    <source>
        <dbReference type="ARBA" id="ARBA00023136"/>
    </source>
</evidence>